<evidence type="ECO:0000256" key="5">
    <source>
        <dbReference type="ARBA" id="ARBA00015486"/>
    </source>
</evidence>
<name>A0A099D6S0_9ACTN</name>
<dbReference type="GO" id="GO:0009236">
    <property type="term" value="P:cobalamin biosynthetic process"/>
    <property type="evidence" value="ECO:0007669"/>
    <property type="project" value="UniProtKB-UniRule"/>
</dbReference>
<evidence type="ECO:0000256" key="6">
    <source>
        <dbReference type="ARBA" id="ARBA00022573"/>
    </source>
</evidence>
<dbReference type="SUPFAM" id="SSF52733">
    <property type="entry name" value="Nicotinate mononucleotide:5,6-dimethylbenzimidazole phosphoribosyltransferase (CobT)"/>
    <property type="match status" value="1"/>
</dbReference>
<evidence type="ECO:0000256" key="11">
    <source>
        <dbReference type="HAMAP-Rule" id="MF_00230"/>
    </source>
</evidence>
<feature type="region of interest" description="Disordered" evidence="12">
    <location>
        <begin position="1"/>
        <end position="30"/>
    </location>
</feature>
<dbReference type="KEGG" id="aey:CDG81_16310"/>
<evidence type="ECO:0000256" key="12">
    <source>
        <dbReference type="SAM" id="MobiDB-lite"/>
    </source>
</evidence>
<organism evidence="13 16">
    <name type="scientific">Actinopolyspora erythraea</name>
    <dbReference type="NCBI Taxonomy" id="414996"/>
    <lineage>
        <taxon>Bacteria</taxon>
        <taxon>Bacillati</taxon>
        <taxon>Actinomycetota</taxon>
        <taxon>Actinomycetes</taxon>
        <taxon>Actinopolysporales</taxon>
        <taxon>Actinopolysporaceae</taxon>
        <taxon>Actinopolyspora</taxon>
    </lineage>
</organism>
<feature type="region of interest" description="Disordered" evidence="12">
    <location>
        <begin position="365"/>
        <end position="384"/>
    </location>
</feature>
<feature type="compositionally biased region" description="Polar residues" evidence="12">
    <location>
        <begin position="1"/>
        <end position="14"/>
    </location>
</feature>
<dbReference type="eggNOG" id="COG2038">
    <property type="taxonomic scope" value="Bacteria"/>
</dbReference>
<dbReference type="UniPathway" id="UPA00061">
    <property type="reaction ID" value="UER00516"/>
</dbReference>
<comment type="function">
    <text evidence="1 11">Catalyzes the synthesis of alpha-ribazole-5'-phosphate from nicotinate mononucleotide (NAMN) and 5,6-dimethylbenzimidazole (DMB).</text>
</comment>
<dbReference type="EMBL" id="CP022752">
    <property type="protein sequence ID" value="ASU79576.1"/>
    <property type="molecule type" value="Genomic_DNA"/>
</dbReference>
<dbReference type="CDD" id="cd02439">
    <property type="entry name" value="DMB-PRT_CobT"/>
    <property type="match status" value="1"/>
</dbReference>
<dbReference type="Pfam" id="PF02277">
    <property type="entry name" value="DBI_PRT"/>
    <property type="match status" value="1"/>
</dbReference>
<dbReference type="AlphaFoldDB" id="A0A099D6S0"/>
<dbReference type="NCBIfam" id="TIGR03160">
    <property type="entry name" value="cobT_DBIPRT"/>
    <property type="match status" value="1"/>
</dbReference>
<dbReference type="Proteomes" id="UP000029737">
    <property type="component" value="Unassembled WGS sequence"/>
</dbReference>
<reference evidence="13 16" key="2">
    <citation type="submission" date="2017-08" db="EMBL/GenBank/DDBJ databases">
        <title>The complete genome sequence of moderately halophilic actinomycete Actinopolyspora erythraea YIM 90600, the producer of novel erythromycin, novel actinopolysporins A-C and tubercidin.</title>
        <authorList>
            <person name="Yin M."/>
            <person name="Tang S."/>
        </authorList>
    </citation>
    <scope>NUCLEOTIDE SEQUENCE [LARGE SCALE GENOMIC DNA]</scope>
    <source>
        <strain evidence="13 16">YIM 90600</strain>
    </source>
</reference>
<evidence type="ECO:0000313" key="13">
    <source>
        <dbReference type="EMBL" id="ASU79576.1"/>
    </source>
</evidence>
<protein>
    <recommendedName>
        <fullName evidence="5 11">Nicotinate-nucleotide--dimethylbenzimidazole phosphoribosyltransferase</fullName>
        <shortName evidence="11">NN:DBI PRT</shortName>
        <ecNumber evidence="4 11">2.4.2.21</ecNumber>
    </recommendedName>
    <alternativeName>
        <fullName evidence="9 11">N(1)-alpha-phosphoribosyltransferase</fullName>
    </alternativeName>
</protein>
<evidence type="ECO:0000256" key="1">
    <source>
        <dbReference type="ARBA" id="ARBA00002197"/>
    </source>
</evidence>
<dbReference type="PANTHER" id="PTHR43463">
    <property type="entry name" value="NICOTINATE-NUCLEOTIDE--DIMETHYLBENZIMIDAZOLE PHOSPHORIBOSYLTRANSFERASE"/>
    <property type="match status" value="1"/>
</dbReference>
<keyword evidence="7 11" id="KW-0328">Glycosyltransferase</keyword>
<dbReference type="InterPro" id="IPR017846">
    <property type="entry name" value="Nict_dMeBzImd_PRibTrfase_bact"/>
</dbReference>
<dbReference type="EC" id="2.4.2.21" evidence="4 11"/>
<dbReference type="Gene3D" id="3.40.50.10210">
    <property type="match status" value="1"/>
</dbReference>
<evidence type="ECO:0000313" key="15">
    <source>
        <dbReference type="Proteomes" id="UP000029737"/>
    </source>
</evidence>
<comment type="catalytic activity">
    <reaction evidence="10 11">
        <text>5,6-dimethylbenzimidazole + nicotinate beta-D-ribonucleotide = alpha-ribazole 5'-phosphate + nicotinate + H(+)</text>
        <dbReference type="Rhea" id="RHEA:11196"/>
        <dbReference type="ChEBI" id="CHEBI:15378"/>
        <dbReference type="ChEBI" id="CHEBI:15890"/>
        <dbReference type="ChEBI" id="CHEBI:32544"/>
        <dbReference type="ChEBI" id="CHEBI:57502"/>
        <dbReference type="ChEBI" id="CHEBI:57918"/>
        <dbReference type="EC" id="2.4.2.21"/>
    </reaction>
</comment>
<dbReference type="EMBL" id="JPMV01000024">
    <property type="protein sequence ID" value="KGI81035.1"/>
    <property type="molecule type" value="Genomic_DNA"/>
</dbReference>
<reference evidence="14 15" key="1">
    <citation type="journal article" date="2014" name="PLoS ONE">
        <title>Identification and Characterization of a New Erythromycin Biosynthetic Gene Cluster in Actinopolyspora erythraea YIM90600, a Novel Erythronolide-Producing Halophilic Actinomycete Isolated from Salt Field.</title>
        <authorList>
            <person name="Chen D."/>
            <person name="Feng J."/>
            <person name="Huang L."/>
            <person name="Zhang Q."/>
            <person name="Wu J."/>
            <person name="Zhu X."/>
            <person name="Duan Y."/>
            <person name="Xu Z."/>
        </authorList>
    </citation>
    <scope>NUCLEOTIDE SEQUENCE [LARGE SCALE GENOMIC DNA]</scope>
    <source>
        <strain evidence="14 15">YIM90600</strain>
    </source>
</reference>
<evidence type="ECO:0000256" key="4">
    <source>
        <dbReference type="ARBA" id="ARBA00011991"/>
    </source>
</evidence>
<dbReference type="OrthoDB" id="9773807at2"/>
<dbReference type="InterPro" id="IPR003200">
    <property type="entry name" value="Nict_dMeBzImd_PRibTrfase"/>
</dbReference>
<dbReference type="InterPro" id="IPR023195">
    <property type="entry name" value="Nict_dMeBzImd_PRibTrfase_N"/>
</dbReference>
<dbReference type="Proteomes" id="UP000215043">
    <property type="component" value="Chromosome"/>
</dbReference>
<sequence>MSTVPDSQPGSTPSAEPADGTDRPGVEFGVVRPPDEQAHRQAVARHGGLTKPAGSLGRLEEIGVWVSARQGTCPPRPFDRPRVVVFAGDHGIATNGVSAYPSEVTAQMVDNILAGGAAVNALAANAGAGVRVVDMAVDGETNRTVAAYKVRRSSGSLDVEDALTEQQALDAVTAGRALADEEVDSGADLLVAGDMGIGNTTPAATLIAALTESEPVAVVGRGTGIDDSAWMRKTAAIRDALRRARKVVDDPVALLRTAGGADLAAMAGFLAQAAVRRTPVILDGVVVGAAAMVAEELVPGAARWWMAGHRSVEPGAALVLEHLDLCPVLDLEMRLGEGSGAVTALPVVNAAIRVLGEMATFAEAGIDGPTESEATGSSPADAAD</sequence>
<dbReference type="HOGENOM" id="CLU_002982_0_2_11"/>
<keyword evidence="6 11" id="KW-0169">Cobalamin biosynthesis</keyword>
<comment type="similarity">
    <text evidence="3 11">Belongs to the CobT family.</text>
</comment>
<evidence type="ECO:0000256" key="10">
    <source>
        <dbReference type="ARBA" id="ARBA00047340"/>
    </source>
</evidence>
<feature type="active site" description="Proton acceptor" evidence="11">
    <location>
        <position position="337"/>
    </location>
</feature>
<evidence type="ECO:0000256" key="2">
    <source>
        <dbReference type="ARBA" id="ARBA00005049"/>
    </source>
</evidence>
<dbReference type="InterPro" id="IPR036087">
    <property type="entry name" value="Nict_dMeBzImd_PRibTrfase_sf"/>
</dbReference>
<dbReference type="GO" id="GO:0008939">
    <property type="term" value="F:nicotinate-nucleotide-dimethylbenzimidazole phosphoribosyltransferase activity"/>
    <property type="evidence" value="ECO:0007669"/>
    <property type="project" value="UniProtKB-UniRule"/>
</dbReference>
<proteinExistence type="inferred from homology"/>
<evidence type="ECO:0000256" key="3">
    <source>
        <dbReference type="ARBA" id="ARBA00007110"/>
    </source>
</evidence>
<dbReference type="PANTHER" id="PTHR43463:SF1">
    <property type="entry name" value="NICOTINATE-NUCLEOTIDE--DIMETHYLBENZIMIDAZOLE PHOSPHORIBOSYLTRANSFERASE"/>
    <property type="match status" value="1"/>
</dbReference>
<evidence type="ECO:0000313" key="14">
    <source>
        <dbReference type="EMBL" id="KGI81035.1"/>
    </source>
</evidence>
<evidence type="ECO:0000256" key="7">
    <source>
        <dbReference type="ARBA" id="ARBA00022676"/>
    </source>
</evidence>
<evidence type="ECO:0000256" key="9">
    <source>
        <dbReference type="ARBA" id="ARBA00030686"/>
    </source>
</evidence>
<dbReference type="FunFam" id="3.40.50.10210:FF:000001">
    <property type="entry name" value="Nicotinate-nucleotide--dimethylbenzimidazole phosphoribosyltransferase"/>
    <property type="match status" value="1"/>
</dbReference>
<dbReference type="NCBIfam" id="NF000996">
    <property type="entry name" value="PRK00105.1"/>
    <property type="match status" value="1"/>
</dbReference>
<comment type="pathway">
    <text evidence="2 11">Nucleoside biosynthesis; alpha-ribazole biosynthesis; alpha-ribazole from 5,6-dimethylbenzimidazole: step 1/2.</text>
</comment>
<dbReference type="Gene3D" id="1.10.1610.10">
    <property type="match status" value="1"/>
</dbReference>
<accession>A0A099D6S0</accession>
<dbReference type="HAMAP" id="MF_00230">
    <property type="entry name" value="CobT"/>
    <property type="match status" value="1"/>
</dbReference>
<gene>
    <name evidence="11 13" type="primary">cobT</name>
    <name evidence="13" type="ORF">CDG81_16310</name>
    <name evidence="14" type="ORF">IL38_13435</name>
</gene>
<keyword evidence="15" id="KW-1185">Reference proteome</keyword>
<evidence type="ECO:0000256" key="8">
    <source>
        <dbReference type="ARBA" id="ARBA00022679"/>
    </source>
</evidence>
<keyword evidence="8 11" id="KW-0808">Transferase</keyword>
<evidence type="ECO:0000313" key="16">
    <source>
        <dbReference type="Proteomes" id="UP000215043"/>
    </source>
</evidence>